<name>A0A371X2U0_9HYPH</name>
<dbReference type="GO" id="GO:0033013">
    <property type="term" value="P:tetrapyrrole metabolic process"/>
    <property type="evidence" value="ECO:0007669"/>
    <property type="project" value="UniProtKB-ARBA"/>
</dbReference>
<organism evidence="7 8">
    <name type="scientific">Fulvimarina endophytica</name>
    <dbReference type="NCBI Taxonomy" id="2293836"/>
    <lineage>
        <taxon>Bacteria</taxon>
        <taxon>Pseudomonadati</taxon>
        <taxon>Pseudomonadota</taxon>
        <taxon>Alphaproteobacteria</taxon>
        <taxon>Hyphomicrobiales</taxon>
        <taxon>Aurantimonadaceae</taxon>
        <taxon>Fulvimarina</taxon>
    </lineage>
</organism>
<dbReference type="Gene3D" id="1.20.1260.100">
    <property type="entry name" value="TspO/MBR protein"/>
    <property type="match status" value="1"/>
</dbReference>
<comment type="similarity">
    <text evidence="2">Belongs to the TspO/BZRP family.</text>
</comment>
<keyword evidence="5 6" id="KW-0472">Membrane</keyword>
<evidence type="ECO:0000313" key="7">
    <source>
        <dbReference type="EMBL" id="RFC63550.1"/>
    </source>
</evidence>
<comment type="subcellular location">
    <subcellularLocation>
        <location evidence="1">Membrane</location>
        <topology evidence="1">Multi-pass membrane protein</topology>
    </subcellularLocation>
</comment>
<dbReference type="PIRSF" id="PIRSF005859">
    <property type="entry name" value="PBR"/>
    <property type="match status" value="1"/>
</dbReference>
<dbReference type="InterPro" id="IPR038330">
    <property type="entry name" value="TspO/MBR-related_sf"/>
</dbReference>
<dbReference type="FunFam" id="1.20.1260.100:FF:000001">
    <property type="entry name" value="translocator protein 2"/>
    <property type="match status" value="1"/>
</dbReference>
<dbReference type="PANTHER" id="PTHR10057">
    <property type="entry name" value="PERIPHERAL-TYPE BENZODIAZEPINE RECEPTOR"/>
    <property type="match status" value="1"/>
</dbReference>
<dbReference type="InterPro" id="IPR004307">
    <property type="entry name" value="TspO_MBR"/>
</dbReference>
<evidence type="ECO:0000256" key="1">
    <source>
        <dbReference type="ARBA" id="ARBA00004141"/>
    </source>
</evidence>
<dbReference type="PANTHER" id="PTHR10057:SF0">
    <property type="entry name" value="TRANSLOCATOR PROTEIN"/>
    <property type="match status" value="1"/>
</dbReference>
<proteinExistence type="inferred from homology"/>
<feature type="transmembrane region" description="Helical" evidence="6">
    <location>
        <begin position="71"/>
        <end position="88"/>
    </location>
</feature>
<keyword evidence="4 6" id="KW-1133">Transmembrane helix</keyword>
<dbReference type="CDD" id="cd15904">
    <property type="entry name" value="TSPO_MBR"/>
    <property type="match status" value="1"/>
</dbReference>
<sequence length="149" mass="16692">MRKAALPLFILLSLGGGILIGTLTAPGDWYAALQKPAFNPPNWVFGPVWTILYIAIGFVGWRVWRLGESRLSALWWTQLLLNFLWSPVFFTAQALLVALSVVLALDAAILLFIAKAWRADRLSAILFIPYAAWTLFATLLNGTLWWMNS</sequence>
<gene>
    <name evidence="7" type="ORF">DYI37_11070</name>
</gene>
<evidence type="ECO:0000313" key="8">
    <source>
        <dbReference type="Proteomes" id="UP000264310"/>
    </source>
</evidence>
<feature type="transmembrane region" description="Helical" evidence="6">
    <location>
        <begin position="94"/>
        <end position="113"/>
    </location>
</feature>
<dbReference type="Pfam" id="PF03073">
    <property type="entry name" value="TspO_MBR"/>
    <property type="match status" value="1"/>
</dbReference>
<evidence type="ECO:0000256" key="5">
    <source>
        <dbReference type="ARBA" id="ARBA00023136"/>
    </source>
</evidence>
<keyword evidence="3 6" id="KW-0812">Transmembrane</keyword>
<dbReference type="AlphaFoldDB" id="A0A371X2U0"/>
<keyword evidence="8" id="KW-1185">Reference proteome</keyword>
<dbReference type="OrthoDB" id="9795496at2"/>
<reference evidence="7 8" key="1">
    <citation type="submission" date="2018-08" db="EMBL/GenBank/DDBJ databases">
        <title>Fulvimarina sp. 85, whole genome shotgun sequence.</title>
        <authorList>
            <person name="Tuo L."/>
        </authorList>
    </citation>
    <scope>NUCLEOTIDE SEQUENCE [LARGE SCALE GENOMIC DNA]</scope>
    <source>
        <strain evidence="7 8">85</strain>
    </source>
</reference>
<protein>
    <submittedName>
        <fullName evidence="7">Tryptophan-rich sensory protein</fullName>
    </submittedName>
</protein>
<evidence type="ECO:0000256" key="3">
    <source>
        <dbReference type="ARBA" id="ARBA00022692"/>
    </source>
</evidence>
<feature type="transmembrane region" description="Helical" evidence="6">
    <location>
        <begin position="44"/>
        <end position="64"/>
    </location>
</feature>
<evidence type="ECO:0000256" key="4">
    <source>
        <dbReference type="ARBA" id="ARBA00022989"/>
    </source>
</evidence>
<dbReference type="RefSeq" id="WP_116683281.1">
    <property type="nucleotide sequence ID" value="NZ_QURL01000004.1"/>
</dbReference>
<accession>A0A371X2U0</accession>
<dbReference type="Proteomes" id="UP000264310">
    <property type="component" value="Unassembled WGS sequence"/>
</dbReference>
<dbReference type="EMBL" id="QURL01000004">
    <property type="protein sequence ID" value="RFC63550.1"/>
    <property type="molecule type" value="Genomic_DNA"/>
</dbReference>
<dbReference type="GO" id="GO:0016020">
    <property type="term" value="C:membrane"/>
    <property type="evidence" value="ECO:0007669"/>
    <property type="project" value="UniProtKB-SubCell"/>
</dbReference>
<comment type="caution">
    <text evidence="7">The sequence shown here is derived from an EMBL/GenBank/DDBJ whole genome shotgun (WGS) entry which is preliminary data.</text>
</comment>
<evidence type="ECO:0000256" key="2">
    <source>
        <dbReference type="ARBA" id="ARBA00007524"/>
    </source>
</evidence>
<feature type="transmembrane region" description="Helical" evidence="6">
    <location>
        <begin position="125"/>
        <end position="147"/>
    </location>
</feature>
<evidence type="ECO:0000256" key="6">
    <source>
        <dbReference type="SAM" id="Phobius"/>
    </source>
</evidence>